<dbReference type="SMART" id="SM00530">
    <property type="entry name" value="HTH_XRE"/>
    <property type="match status" value="1"/>
</dbReference>
<proteinExistence type="predicted"/>
<dbReference type="AlphaFoldDB" id="A0A5M4B4U8"/>
<feature type="domain" description="HTH cro/C1-type" evidence="2">
    <location>
        <begin position="17"/>
        <end position="70"/>
    </location>
</feature>
<dbReference type="SUPFAM" id="SSF47413">
    <property type="entry name" value="lambda repressor-like DNA-binding domains"/>
    <property type="match status" value="1"/>
</dbReference>
<dbReference type="EMBL" id="BLAX01000001">
    <property type="protein sequence ID" value="GET35182.1"/>
    <property type="molecule type" value="Genomic_DNA"/>
</dbReference>
<evidence type="ECO:0000313" key="4">
    <source>
        <dbReference type="Proteomes" id="UP000391834"/>
    </source>
</evidence>
<accession>A0A5M4B4U8</accession>
<dbReference type="Proteomes" id="UP000391834">
    <property type="component" value="Unassembled WGS sequence"/>
</dbReference>
<keyword evidence="1" id="KW-0175">Coiled coil</keyword>
<evidence type="ECO:0000313" key="3">
    <source>
        <dbReference type="EMBL" id="GET35182.1"/>
    </source>
</evidence>
<name>A0A5M4B4U8_9BACT</name>
<dbReference type="InterPro" id="IPR010982">
    <property type="entry name" value="Lambda_DNA-bd_dom_sf"/>
</dbReference>
<evidence type="ECO:0000259" key="2">
    <source>
        <dbReference type="PROSITE" id="PS50943"/>
    </source>
</evidence>
<dbReference type="InterPro" id="IPR001387">
    <property type="entry name" value="Cro/C1-type_HTH"/>
</dbReference>
<dbReference type="RefSeq" id="WP_027585514.1">
    <property type="nucleotide sequence ID" value="NZ_BLAX01000001.1"/>
</dbReference>
<dbReference type="Gene3D" id="1.10.260.40">
    <property type="entry name" value="lambda repressor-like DNA-binding domains"/>
    <property type="match status" value="1"/>
</dbReference>
<organism evidence="3 4">
    <name type="scientific">Prolixibacter bellariivorans</name>
    <dbReference type="NCBI Taxonomy" id="314319"/>
    <lineage>
        <taxon>Bacteria</taxon>
        <taxon>Pseudomonadati</taxon>
        <taxon>Bacteroidota</taxon>
        <taxon>Bacteroidia</taxon>
        <taxon>Marinilabiliales</taxon>
        <taxon>Prolixibacteraceae</taxon>
        <taxon>Prolixibacter</taxon>
    </lineage>
</organism>
<protein>
    <submittedName>
        <fullName evidence="3">Transcriptional regulator</fullName>
    </submittedName>
</protein>
<reference evidence="3 4" key="1">
    <citation type="submission" date="2019-10" db="EMBL/GenBank/DDBJ databases">
        <title>Prolixibacter strains distinguished by the presence of nitrate reductase genes were adept at nitrate-dependent anaerobic corrosion of metallic iron and carbon steel.</title>
        <authorList>
            <person name="Iino T."/>
            <person name="Shono N."/>
            <person name="Ito K."/>
            <person name="Nakamura R."/>
            <person name="Sueoka K."/>
            <person name="Harayama S."/>
            <person name="Ohkuma M."/>
        </authorList>
    </citation>
    <scope>NUCLEOTIDE SEQUENCE [LARGE SCALE GENOMIC DNA]</scope>
    <source>
        <strain evidence="3 4">JCM 13498</strain>
    </source>
</reference>
<sequence length="144" mass="16373">METKEKTLKNTHHGHAIKRIRRTLGVKQEALASDLGLSQAQISTYEHKKVIDDGMIEKFAKALNVAPEFIKELEEDPVTVIIENNTFEKGSSNIGKVDGDHIINNNPIEQILELSKEKTALYERIVELEKEKSALLEKLLKERK</sequence>
<dbReference type="Pfam" id="PF01381">
    <property type="entry name" value="HTH_3"/>
    <property type="match status" value="1"/>
</dbReference>
<evidence type="ECO:0000256" key="1">
    <source>
        <dbReference type="SAM" id="Coils"/>
    </source>
</evidence>
<dbReference type="CDD" id="cd00093">
    <property type="entry name" value="HTH_XRE"/>
    <property type="match status" value="1"/>
</dbReference>
<dbReference type="OrthoDB" id="674774at2"/>
<gene>
    <name evidence="3" type="ORF">PbJCM13498_40450</name>
</gene>
<dbReference type="PROSITE" id="PS50943">
    <property type="entry name" value="HTH_CROC1"/>
    <property type="match status" value="1"/>
</dbReference>
<comment type="caution">
    <text evidence="3">The sequence shown here is derived from an EMBL/GenBank/DDBJ whole genome shotgun (WGS) entry which is preliminary data.</text>
</comment>
<feature type="coiled-coil region" evidence="1">
    <location>
        <begin position="111"/>
        <end position="138"/>
    </location>
</feature>
<keyword evidence="4" id="KW-1185">Reference proteome</keyword>
<dbReference type="GO" id="GO:0003677">
    <property type="term" value="F:DNA binding"/>
    <property type="evidence" value="ECO:0007669"/>
    <property type="project" value="InterPro"/>
</dbReference>